<dbReference type="InterPro" id="IPR009057">
    <property type="entry name" value="Homeodomain-like_sf"/>
</dbReference>
<dbReference type="InterPro" id="IPR036271">
    <property type="entry name" value="Tet_transcr_reg_TetR-rel_C_sf"/>
</dbReference>
<dbReference type="KEGG" id="sgrg:L0C25_15640"/>
<evidence type="ECO:0000256" key="4">
    <source>
        <dbReference type="PROSITE-ProRule" id="PRU00335"/>
    </source>
</evidence>
<dbReference type="SUPFAM" id="SSF46689">
    <property type="entry name" value="Homeodomain-like"/>
    <property type="match status" value="1"/>
</dbReference>
<evidence type="ECO:0000313" key="6">
    <source>
        <dbReference type="EMBL" id="UYM03973.1"/>
    </source>
</evidence>
<protein>
    <submittedName>
        <fullName evidence="6">TetR/AcrR family transcriptional regulator</fullName>
    </submittedName>
</protein>
<dbReference type="Gene3D" id="1.10.357.10">
    <property type="entry name" value="Tetracycline Repressor, domain 2"/>
    <property type="match status" value="1"/>
</dbReference>
<name>A0AA46YKH4_9ACTN</name>
<evidence type="ECO:0000259" key="5">
    <source>
        <dbReference type="PROSITE" id="PS50977"/>
    </source>
</evidence>
<organism evidence="6 7">
    <name type="scientific">Solicola gregarius</name>
    <dbReference type="NCBI Taxonomy" id="2908642"/>
    <lineage>
        <taxon>Bacteria</taxon>
        <taxon>Bacillati</taxon>
        <taxon>Actinomycetota</taxon>
        <taxon>Actinomycetes</taxon>
        <taxon>Propionibacteriales</taxon>
        <taxon>Nocardioidaceae</taxon>
        <taxon>Solicola</taxon>
    </lineage>
</organism>
<feature type="DNA-binding region" description="H-T-H motif" evidence="4">
    <location>
        <begin position="42"/>
        <end position="61"/>
    </location>
</feature>
<dbReference type="SUPFAM" id="SSF48498">
    <property type="entry name" value="Tetracyclin repressor-like, C-terminal domain"/>
    <property type="match status" value="1"/>
</dbReference>
<dbReference type="GO" id="GO:0003700">
    <property type="term" value="F:DNA-binding transcription factor activity"/>
    <property type="evidence" value="ECO:0007669"/>
    <property type="project" value="TreeGrafter"/>
</dbReference>
<accession>A0AA46YKH4</accession>
<dbReference type="Pfam" id="PF13305">
    <property type="entry name" value="TetR_C_33"/>
    <property type="match status" value="1"/>
</dbReference>
<dbReference type="PANTHER" id="PTHR30055:SF220">
    <property type="entry name" value="TETR-FAMILY REGULATORY PROTEIN"/>
    <property type="match status" value="1"/>
</dbReference>
<dbReference type="PANTHER" id="PTHR30055">
    <property type="entry name" value="HTH-TYPE TRANSCRIPTIONAL REGULATOR RUTR"/>
    <property type="match status" value="1"/>
</dbReference>
<reference evidence="6" key="1">
    <citation type="submission" date="2022-01" db="EMBL/GenBank/DDBJ databases">
        <title>Nocardioidaceae gen. sp. A5X3R13.</title>
        <authorList>
            <person name="Lopez Marin M.A."/>
            <person name="Uhlik O."/>
        </authorList>
    </citation>
    <scope>NUCLEOTIDE SEQUENCE</scope>
    <source>
        <strain evidence="6">A5X3R13</strain>
    </source>
</reference>
<evidence type="ECO:0000313" key="7">
    <source>
        <dbReference type="Proteomes" id="UP001164390"/>
    </source>
</evidence>
<keyword evidence="1" id="KW-0805">Transcription regulation</keyword>
<dbReference type="Pfam" id="PF00440">
    <property type="entry name" value="TetR_N"/>
    <property type="match status" value="1"/>
</dbReference>
<sequence length="200" mass="22043">MPKPSPTRRPSARRGEGEKLRNEILDVTARLLEESGDARTLSLRAIAREVGVAATSIYLHFDSLDAATVAVKDQKYGELREALLAADEGARDDPRSRLRAATRAYVDFALERPGTYRVLFSTNLNLPPAGDGGFVGESAFGVAVEVLRESGKTDEEAHMAATQLWCLMHGMVTLRADHPNFHWPSLDEQIDDLLDRMLLA</sequence>
<evidence type="ECO:0000256" key="3">
    <source>
        <dbReference type="ARBA" id="ARBA00023163"/>
    </source>
</evidence>
<gene>
    <name evidence="6" type="ORF">L0C25_15640</name>
</gene>
<dbReference type="RefSeq" id="WP_271632616.1">
    <property type="nucleotide sequence ID" value="NZ_CP094970.1"/>
</dbReference>
<proteinExistence type="predicted"/>
<evidence type="ECO:0000256" key="1">
    <source>
        <dbReference type="ARBA" id="ARBA00023015"/>
    </source>
</evidence>
<keyword evidence="7" id="KW-1185">Reference proteome</keyword>
<dbReference type="InterPro" id="IPR050109">
    <property type="entry name" value="HTH-type_TetR-like_transc_reg"/>
</dbReference>
<dbReference type="Proteomes" id="UP001164390">
    <property type="component" value="Chromosome"/>
</dbReference>
<evidence type="ECO:0000256" key="2">
    <source>
        <dbReference type="ARBA" id="ARBA00023125"/>
    </source>
</evidence>
<dbReference type="PROSITE" id="PS50977">
    <property type="entry name" value="HTH_TETR_2"/>
    <property type="match status" value="1"/>
</dbReference>
<dbReference type="GO" id="GO:0000976">
    <property type="term" value="F:transcription cis-regulatory region binding"/>
    <property type="evidence" value="ECO:0007669"/>
    <property type="project" value="TreeGrafter"/>
</dbReference>
<dbReference type="EMBL" id="CP094970">
    <property type="protein sequence ID" value="UYM03973.1"/>
    <property type="molecule type" value="Genomic_DNA"/>
</dbReference>
<keyword evidence="3" id="KW-0804">Transcription</keyword>
<feature type="domain" description="HTH tetR-type" evidence="5">
    <location>
        <begin position="18"/>
        <end position="79"/>
    </location>
</feature>
<keyword evidence="2 4" id="KW-0238">DNA-binding</keyword>
<dbReference type="InterPro" id="IPR001647">
    <property type="entry name" value="HTH_TetR"/>
</dbReference>
<dbReference type="AlphaFoldDB" id="A0AA46YKH4"/>
<dbReference type="InterPro" id="IPR025996">
    <property type="entry name" value="MT1864/Rv1816-like_C"/>
</dbReference>